<feature type="domain" description="Organic solvent tolerance-like N-terminal" evidence="4">
    <location>
        <begin position="18"/>
        <end position="129"/>
    </location>
</feature>
<dbReference type="InterPro" id="IPR014340">
    <property type="entry name" value="LptA"/>
</dbReference>
<dbReference type="EMBL" id="CP097753">
    <property type="protein sequence ID" value="URJ28123.1"/>
    <property type="molecule type" value="Genomic_DNA"/>
</dbReference>
<dbReference type="Gene3D" id="2.60.450.10">
    <property type="entry name" value="Lipopolysaccharide (LPS) transport protein A like domain"/>
    <property type="match status" value="1"/>
</dbReference>
<proteinExistence type="predicted"/>
<dbReference type="PANTHER" id="PTHR36504">
    <property type="entry name" value="LIPOPOLYSACCHARIDE EXPORT SYSTEM PROTEIN LPTA"/>
    <property type="match status" value="1"/>
</dbReference>
<dbReference type="Pfam" id="PF03968">
    <property type="entry name" value="LptD_N"/>
    <property type="match status" value="1"/>
</dbReference>
<evidence type="ECO:0000259" key="4">
    <source>
        <dbReference type="Pfam" id="PF03968"/>
    </source>
</evidence>
<dbReference type="GO" id="GO:0017089">
    <property type="term" value="F:glycolipid transfer activity"/>
    <property type="evidence" value="ECO:0007669"/>
    <property type="project" value="TreeGrafter"/>
</dbReference>
<dbReference type="GO" id="GO:0015920">
    <property type="term" value="P:lipopolysaccharide transport"/>
    <property type="evidence" value="ECO:0007669"/>
    <property type="project" value="InterPro"/>
</dbReference>
<name>A0A9Q8TWY8_9ENTR</name>
<evidence type="ECO:0000256" key="1">
    <source>
        <dbReference type="ARBA" id="ARBA00022448"/>
    </source>
</evidence>
<dbReference type="GO" id="GO:0001530">
    <property type="term" value="F:lipopolysaccharide binding"/>
    <property type="evidence" value="ECO:0007669"/>
    <property type="project" value="InterPro"/>
</dbReference>
<dbReference type="RefSeq" id="WP_250248526.1">
    <property type="nucleotide sequence ID" value="NZ_CP097753.1"/>
</dbReference>
<dbReference type="GO" id="GO:0009279">
    <property type="term" value="C:cell outer membrane"/>
    <property type="evidence" value="ECO:0007669"/>
    <property type="project" value="TreeGrafter"/>
</dbReference>
<accession>A0A9Q8TWY8</accession>
<dbReference type="InterPro" id="IPR005653">
    <property type="entry name" value="OstA-like_N"/>
</dbReference>
<dbReference type="InterPro" id="IPR052037">
    <property type="entry name" value="LPS_export_LptA"/>
</dbReference>
<evidence type="ECO:0000256" key="2">
    <source>
        <dbReference type="ARBA" id="ARBA00022729"/>
    </source>
</evidence>
<gene>
    <name evidence="5" type="primary">lptA</name>
    <name evidence="5" type="ORF">M9393_03045</name>
</gene>
<keyword evidence="2" id="KW-0732">Signal</keyword>
<protein>
    <submittedName>
        <fullName evidence="5">Lipopolysaccharide transport periplasmic protein LptA</fullName>
    </submittedName>
</protein>
<organism evidence="5 6">
    <name type="scientific">Candidatus Blochmannia vicinus</name>
    <name type="common">nom. nud.</name>
    <dbReference type="NCBI Taxonomy" id="251540"/>
    <lineage>
        <taxon>Bacteria</taxon>
        <taxon>Pseudomonadati</taxon>
        <taxon>Pseudomonadota</taxon>
        <taxon>Gammaproteobacteria</taxon>
        <taxon>Enterobacterales</taxon>
        <taxon>Enterobacteriaceae</taxon>
        <taxon>ant endosymbionts</taxon>
        <taxon>Candidatus Blochmanniella</taxon>
    </lineage>
</organism>
<dbReference type="GO" id="GO:0030288">
    <property type="term" value="C:outer membrane-bounded periplasmic space"/>
    <property type="evidence" value="ECO:0007669"/>
    <property type="project" value="TreeGrafter"/>
</dbReference>
<dbReference type="PANTHER" id="PTHR36504:SF1">
    <property type="entry name" value="LIPOPOLYSACCHARIDE EXPORT SYSTEM PROTEIN LPTA"/>
    <property type="match status" value="1"/>
</dbReference>
<dbReference type="Proteomes" id="UP001056209">
    <property type="component" value="Chromosome"/>
</dbReference>
<evidence type="ECO:0000313" key="5">
    <source>
        <dbReference type="EMBL" id="URJ28123.1"/>
    </source>
</evidence>
<sequence length="154" mass="17492">MFTYSHAITQKKTQIIKICSQCQLINMLTNTIIFTDQVTLKYKNINLYADKILVSHAKDIHHLSAIEAHGKPAILNQTQEDMKNSIFAQSLIIYYSTNDDTITFIGNAYIEQSGNSIKSDKIVYSIKKKQMKAISNQGNKVITTLLTNQSKKYI</sequence>
<reference evidence="5" key="1">
    <citation type="submission" date="2022-05" db="EMBL/GenBank/DDBJ databases">
        <title>Impact of host demography and evolutionary history on endosymbiont molecular evolution: a test in carpenter ants (Genus Camponotus) and their Blochmannia endosymbionts.</title>
        <authorList>
            <person name="Manthey J.D."/>
            <person name="Giron J.C."/>
            <person name="Hruska J.P."/>
        </authorList>
    </citation>
    <scope>NUCLEOTIDE SEQUENCE</scope>
    <source>
        <strain evidence="5">C-039</strain>
    </source>
</reference>
<dbReference type="NCBIfam" id="TIGR03002">
    <property type="entry name" value="outer_YhbN_LptA"/>
    <property type="match status" value="1"/>
</dbReference>
<keyword evidence="1" id="KW-0813">Transport</keyword>
<dbReference type="AlphaFoldDB" id="A0A9Q8TWY8"/>
<evidence type="ECO:0000256" key="3">
    <source>
        <dbReference type="ARBA" id="ARBA00022764"/>
    </source>
</evidence>
<evidence type="ECO:0000313" key="6">
    <source>
        <dbReference type="Proteomes" id="UP001056209"/>
    </source>
</evidence>
<keyword evidence="3" id="KW-0574">Periplasm</keyword>